<keyword evidence="2" id="KW-1185">Reference proteome</keyword>
<accession>A0AAN7ZEI7</accession>
<dbReference type="PANTHER" id="PTHR35043">
    <property type="entry name" value="TRANSCRIPTION FACTOR DOMAIN-CONTAINING PROTEIN"/>
    <property type="match status" value="1"/>
</dbReference>
<dbReference type="AlphaFoldDB" id="A0AAN7ZEI7"/>
<dbReference type="EMBL" id="JAWHQM010000067">
    <property type="protein sequence ID" value="KAK5636368.1"/>
    <property type="molecule type" value="Genomic_DNA"/>
</dbReference>
<dbReference type="PANTHER" id="PTHR35043:SF8">
    <property type="entry name" value="DUF4220 DOMAIN-CONTAINING PROTEIN"/>
    <property type="match status" value="1"/>
</dbReference>
<organism evidence="1 2">
    <name type="scientific">Xylaria bambusicola</name>
    <dbReference type="NCBI Taxonomy" id="326684"/>
    <lineage>
        <taxon>Eukaryota</taxon>
        <taxon>Fungi</taxon>
        <taxon>Dikarya</taxon>
        <taxon>Ascomycota</taxon>
        <taxon>Pezizomycotina</taxon>
        <taxon>Sordariomycetes</taxon>
        <taxon>Xylariomycetidae</taxon>
        <taxon>Xylariales</taxon>
        <taxon>Xylariaceae</taxon>
        <taxon>Xylaria</taxon>
    </lineage>
</organism>
<gene>
    <name evidence="1" type="ORF">RRF57_012080</name>
</gene>
<reference evidence="1 2" key="1">
    <citation type="submission" date="2023-10" db="EMBL/GenBank/DDBJ databases">
        <title>Draft genome sequence of Xylaria bambusicola isolate GMP-LS, the root and basal stem rot pathogen of sugarcane in Indonesia.</title>
        <authorList>
            <person name="Selvaraj P."/>
            <person name="Muralishankar V."/>
            <person name="Muruganantham S."/>
            <person name="Sp S."/>
            <person name="Haryani S."/>
            <person name="Lau K.J.X."/>
            <person name="Naqvi N.I."/>
        </authorList>
    </citation>
    <scope>NUCLEOTIDE SEQUENCE [LARGE SCALE GENOMIC DNA]</scope>
    <source>
        <strain evidence="1">GMP-LS</strain>
    </source>
</reference>
<protein>
    <submittedName>
        <fullName evidence="1">Uncharacterized protein</fullName>
    </submittedName>
</protein>
<evidence type="ECO:0000313" key="1">
    <source>
        <dbReference type="EMBL" id="KAK5636368.1"/>
    </source>
</evidence>
<dbReference type="Proteomes" id="UP001305414">
    <property type="component" value="Unassembled WGS sequence"/>
</dbReference>
<comment type="caution">
    <text evidence="1">The sequence shown here is derived from an EMBL/GenBank/DDBJ whole genome shotgun (WGS) entry which is preliminary data.</text>
</comment>
<evidence type="ECO:0000313" key="2">
    <source>
        <dbReference type="Proteomes" id="UP001305414"/>
    </source>
</evidence>
<sequence>MANYGSGLAEGPALHRDPDNRQVCYMNQSWTITHPYFANMGRLVFPFRAASWKPRTYYLPVQGADFDTAFMWEGQGYPLDGLILGREEIEDRNKADWLLRCLTALQVTWLVLTVVVRGGNGLPVSPVEIVTVAFVVLAIATYAAS</sequence>
<proteinExistence type="predicted"/>
<name>A0AAN7ZEI7_9PEZI</name>